<keyword evidence="3" id="KW-1185">Reference proteome</keyword>
<dbReference type="Proteomes" id="UP000053424">
    <property type="component" value="Unassembled WGS sequence"/>
</dbReference>
<organism evidence="2 3">
    <name type="scientific">Hebeloma cylindrosporum</name>
    <dbReference type="NCBI Taxonomy" id="76867"/>
    <lineage>
        <taxon>Eukaryota</taxon>
        <taxon>Fungi</taxon>
        <taxon>Dikarya</taxon>
        <taxon>Basidiomycota</taxon>
        <taxon>Agaricomycotina</taxon>
        <taxon>Agaricomycetes</taxon>
        <taxon>Agaricomycetidae</taxon>
        <taxon>Agaricales</taxon>
        <taxon>Agaricineae</taxon>
        <taxon>Hymenogastraceae</taxon>
        <taxon>Hebeloma</taxon>
    </lineage>
</organism>
<protein>
    <submittedName>
        <fullName evidence="2">Uncharacterized protein</fullName>
    </submittedName>
</protein>
<proteinExistence type="predicted"/>
<reference evidence="2 3" key="1">
    <citation type="submission" date="2014-04" db="EMBL/GenBank/DDBJ databases">
        <authorList>
            <consortium name="DOE Joint Genome Institute"/>
            <person name="Kuo A."/>
            <person name="Gay G."/>
            <person name="Dore J."/>
            <person name="Kohler A."/>
            <person name="Nagy L.G."/>
            <person name="Floudas D."/>
            <person name="Copeland A."/>
            <person name="Barry K.W."/>
            <person name="Cichocki N."/>
            <person name="Veneault-Fourrey C."/>
            <person name="LaButti K."/>
            <person name="Lindquist E.A."/>
            <person name="Lipzen A."/>
            <person name="Lundell T."/>
            <person name="Morin E."/>
            <person name="Murat C."/>
            <person name="Sun H."/>
            <person name="Tunlid A."/>
            <person name="Henrissat B."/>
            <person name="Grigoriev I.V."/>
            <person name="Hibbett D.S."/>
            <person name="Martin F."/>
            <person name="Nordberg H.P."/>
            <person name="Cantor M.N."/>
            <person name="Hua S.X."/>
        </authorList>
    </citation>
    <scope>NUCLEOTIDE SEQUENCE [LARGE SCALE GENOMIC DNA]</scope>
    <source>
        <strain evidence="3">h7</strain>
    </source>
</reference>
<evidence type="ECO:0000313" key="2">
    <source>
        <dbReference type="EMBL" id="KIM43171.1"/>
    </source>
</evidence>
<evidence type="ECO:0000313" key="3">
    <source>
        <dbReference type="Proteomes" id="UP000053424"/>
    </source>
</evidence>
<reference evidence="3" key="2">
    <citation type="submission" date="2015-01" db="EMBL/GenBank/DDBJ databases">
        <title>Evolutionary Origins and Diversification of the Mycorrhizal Mutualists.</title>
        <authorList>
            <consortium name="DOE Joint Genome Institute"/>
            <consortium name="Mycorrhizal Genomics Consortium"/>
            <person name="Kohler A."/>
            <person name="Kuo A."/>
            <person name="Nagy L.G."/>
            <person name="Floudas D."/>
            <person name="Copeland A."/>
            <person name="Barry K.W."/>
            <person name="Cichocki N."/>
            <person name="Veneault-Fourrey C."/>
            <person name="LaButti K."/>
            <person name="Lindquist E.A."/>
            <person name="Lipzen A."/>
            <person name="Lundell T."/>
            <person name="Morin E."/>
            <person name="Murat C."/>
            <person name="Riley R."/>
            <person name="Ohm R."/>
            <person name="Sun H."/>
            <person name="Tunlid A."/>
            <person name="Henrissat B."/>
            <person name="Grigoriev I.V."/>
            <person name="Hibbett D.S."/>
            <person name="Martin F."/>
        </authorList>
    </citation>
    <scope>NUCLEOTIDE SEQUENCE [LARGE SCALE GENOMIC DNA]</scope>
    <source>
        <strain evidence="3">h7</strain>
    </source>
</reference>
<gene>
    <name evidence="2" type="ORF">M413DRAFT_443983</name>
</gene>
<sequence>MYMNRQWQGDLSQGFYQSPVPGWQGLKALTIPRPQVFAAQTGDPSERQCLGASIQVENRP</sequence>
<accession>A0A0C3CHV6</accession>
<dbReference type="AlphaFoldDB" id="A0A0C3CHV6"/>
<evidence type="ECO:0000256" key="1">
    <source>
        <dbReference type="SAM" id="MobiDB-lite"/>
    </source>
</evidence>
<dbReference type="EMBL" id="KN831776">
    <property type="protein sequence ID" value="KIM43171.1"/>
    <property type="molecule type" value="Genomic_DNA"/>
</dbReference>
<dbReference type="HOGENOM" id="CLU_2942010_0_0_1"/>
<name>A0A0C3CHV6_HEBCY</name>
<feature type="region of interest" description="Disordered" evidence="1">
    <location>
        <begin position="40"/>
        <end position="60"/>
    </location>
</feature>